<feature type="coiled-coil region" evidence="1">
    <location>
        <begin position="112"/>
        <end position="210"/>
    </location>
</feature>
<dbReference type="InParanoid" id="D8QXC5"/>
<name>D8QXC5_SELML</name>
<gene>
    <name evidence="3" type="ORF">SELMODRAFT_404786</name>
</gene>
<dbReference type="AlphaFoldDB" id="D8QXC5"/>
<evidence type="ECO:0000256" key="1">
    <source>
        <dbReference type="SAM" id="Coils"/>
    </source>
</evidence>
<accession>D8QXC5</accession>
<sequence>MESVYRPRTLCSSKRSKETPISNTFDPFVWDPPNPRRGGGAWVPPTPPHPKEGVVEVTEGLVSAKVRGGSPSFTQKLMLASRDKESLLEEALRLKRMLIDQAFYLKRDKVHASTVKIENRKLENDIKDMEMQTNMPSYKTSGATRVRAKLQGMKIRYEELQNICDGQHEEITHLRRDVRISHAREIEMERDVFVEEIAKLQKDVKRLKSLNSCKPGPGERQP</sequence>
<feature type="region of interest" description="Disordered" evidence="2">
    <location>
        <begin position="1"/>
        <end position="48"/>
    </location>
</feature>
<dbReference type="Gramene" id="EFJ35027">
    <property type="protein sequence ID" value="EFJ35027"/>
    <property type="gene ID" value="SELMODRAFT_404786"/>
</dbReference>
<dbReference type="EMBL" id="GL377568">
    <property type="protein sequence ID" value="EFJ35027.1"/>
    <property type="molecule type" value="Genomic_DNA"/>
</dbReference>
<dbReference type="HOGENOM" id="CLU_1247193_0_0_1"/>
<evidence type="ECO:0000256" key="2">
    <source>
        <dbReference type="SAM" id="MobiDB-lite"/>
    </source>
</evidence>
<reference evidence="3" key="1">
    <citation type="journal article" date="2011" name="Science">
        <title>The Selaginella genome identifies genetic changes associated with the evolution of vascular plants.</title>
        <authorList>
            <person name="Banks J.A."/>
            <person name="Nishiyama T."/>
            <person name="Hasebe M."/>
            <person name="Bowman J.L."/>
            <person name="Gribskov M."/>
            <person name="dePamphilis C."/>
            <person name="Albert V.A."/>
            <person name="Aono N."/>
            <person name="Aoyama T."/>
            <person name="Ambrose B.A."/>
            <person name="Ashton N.W."/>
            <person name="Axtell M.J."/>
            <person name="Barker E."/>
            <person name="Barker M.S."/>
            <person name="Bennetzen J.L."/>
            <person name="Bonawitz N.D."/>
            <person name="Chapple C."/>
            <person name="Cheng C."/>
            <person name="Correa L.G."/>
            <person name="Dacre M."/>
            <person name="DeBarry J."/>
            <person name="Dreyer I."/>
            <person name="Elias M."/>
            <person name="Engstrom E.M."/>
            <person name="Estelle M."/>
            <person name="Feng L."/>
            <person name="Finet C."/>
            <person name="Floyd S.K."/>
            <person name="Frommer W.B."/>
            <person name="Fujita T."/>
            <person name="Gramzow L."/>
            <person name="Gutensohn M."/>
            <person name="Harholt J."/>
            <person name="Hattori M."/>
            <person name="Heyl A."/>
            <person name="Hirai T."/>
            <person name="Hiwatashi Y."/>
            <person name="Ishikawa M."/>
            <person name="Iwata M."/>
            <person name="Karol K.G."/>
            <person name="Koehler B."/>
            <person name="Kolukisaoglu U."/>
            <person name="Kubo M."/>
            <person name="Kurata T."/>
            <person name="Lalonde S."/>
            <person name="Li K."/>
            <person name="Li Y."/>
            <person name="Litt A."/>
            <person name="Lyons E."/>
            <person name="Manning G."/>
            <person name="Maruyama T."/>
            <person name="Michael T.P."/>
            <person name="Mikami K."/>
            <person name="Miyazaki S."/>
            <person name="Morinaga S."/>
            <person name="Murata T."/>
            <person name="Mueller-Roeber B."/>
            <person name="Nelson D.R."/>
            <person name="Obara M."/>
            <person name="Oguri Y."/>
            <person name="Olmstead R.G."/>
            <person name="Onodera N."/>
            <person name="Petersen B.L."/>
            <person name="Pils B."/>
            <person name="Prigge M."/>
            <person name="Rensing S.A."/>
            <person name="Riano-Pachon D.M."/>
            <person name="Roberts A.W."/>
            <person name="Sato Y."/>
            <person name="Scheller H.V."/>
            <person name="Schulz B."/>
            <person name="Schulz C."/>
            <person name="Shakirov E.V."/>
            <person name="Shibagaki N."/>
            <person name="Shinohara N."/>
            <person name="Shippen D.E."/>
            <person name="Soerensen I."/>
            <person name="Sotooka R."/>
            <person name="Sugimoto N."/>
            <person name="Sugita M."/>
            <person name="Sumikawa N."/>
            <person name="Tanurdzic M."/>
            <person name="Theissen G."/>
            <person name="Ulvskov P."/>
            <person name="Wakazuki S."/>
            <person name="Weng J.K."/>
            <person name="Willats W.W."/>
            <person name="Wipf D."/>
            <person name="Wolf P.G."/>
            <person name="Yang L."/>
            <person name="Zimmer A.D."/>
            <person name="Zhu Q."/>
            <person name="Mitros T."/>
            <person name="Hellsten U."/>
            <person name="Loque D."/>
            <person name="Otillar R."/>
            <person name="Salamov A."/>
            <person name="Schmutz J."/>
            <person name="Shapiro H."/>
            <person name="Lindquist E."/>
            <person name="Lucas S."/>
            <person name="Rokhsar D."/>
            <person name="Grigoriev I.V."/>
        </authorList>
    </citation>
    <scope>NUCLEOTIDE SEQUENCE [LARGE SCALE GENOMIC DNA]</scope>
</reference>
<evidence type="ECO:0000313" key="3">
    <source>
        <dbReference type="EMBL" id="EFJ35027.1"/>
    </source>
</evidence>
<dbReference type="Proteomes" id="UP000001514">
    <property type="component" value="Unassembled WGS sequence"/>
</dbReference>
<organism evidence="4">
    <name type="scientific">Selaginella moellendorffii</name>
    <name type="common">Spikemoss</name>
    <dbReference type="NCBI Taxonomy" id="88036"/>
    <lineage>
        <taxon>Eukaryota</taxon>
        <taxon>Viridiplantae</taxon>
        <taxon>Streptophyta</taxon>
        <taxon>Embryophyta</taxon>
        <taxon>Tracheophyta</taxon>
        <taxon>Lycopodiopsida</taxon>
        <taxon>Selaginellales</taxon>
        <taxon>Selaginellaceae</taxon>
        <taxon>Selaginella</taxon>
    </lineage>
</organism>
<dbReference type="KEGG" id="smo:SELMODRAFT_404786"/>
<protein>
    <submittedName>
        <fullName evidence="3">Uncharacterized protein</fullName>
    </submittedName>
</protein>
<keyword evidence="1" id="KW-0175">Coiled coil</keyword>
<keyword evidence="4" id="KW-1185">Reference proteome</keyword>
<proteinExistence type="predicted"/>
<evidence type="ECO:0000313" key="4">
    <source>
        <dbReference type="Proteomes" id="UP000001514"/>
    </source>
</evidence>